<keyword evidence="2" id="KW-1185">Reference proteome</keyword>
<sequence length="111" mass="12830">MHFFAGGIHTIVFDYTFLKSDPDVVQRHDLPTGPSTEKPYEYDVNELVNTENSLGATYYYDFRDEYNGFQAGLYADFRKTSLRRGVCDAVCIRRDDEHSPLSRTEDRYGKG</sequence>
<protein>
    <recommendedName>
        <fullName evidence="3">TonB-dependent receptor</fullName>
    </recommendedName>
</protein>
<accession>A0ABM8FPN0</accession>
<dbReference type="Proteomes" id="UP001321445">
    <property type="component" value="Plasmid pISO32_1"/>
</dbReference>
<name>A0ABM8FPN0_9BACT</name>
<keyword evidence="1" id="KW-0614">Plasmid</keyword>
<evidence type="ECO:0008006" key="3">
    <source>
        <dbReference type="Google" id="ProtNLM"/>
    </source>
</evidence>
<organism evidence="1 2">
    <name type="scientific">Hydrogenimonas cancrithermarum</name>
    <dbReference type="NCBI Taxonomy" id="2993563"/>
    <lineage>
        <taxon>Bacteria</taxon>
        <taxon>Pseudomonadati</taxon>
        <taxon>Campylobacterota</taxon>
        <taxon>Epsilonproteobacteria</taxon>
        <taxon>Campylobacterales</taxon>
        <taxon>Hydrogenimonadaceae</taxon>
        <taxon>Hydrogenimonas</taxon>
    </lineage>
</organism>
<proteinExistence type="predicted"/>
<dbReference type="EMBL" id="AP027371">
    <property type="protein sequence ID" value="BDY13980.1"/>
    <property type="molecule type" value="Genomic_DNA"/>
</dbReference>
<reference evidence="1 2" key="1">
    <citation type="submission" date="2023-03" db="EMBL/GenBank/DDBJ databases">
        <title>Description of Hydrogenimonas sp. ISO32.</title>
        <authorList>
            <person name="Mino S."/>
            <person name="Fukazawa S."/>
            <person name="Sawabe T."/>
        </authorList>
    </citation>
    <scope>NUCLEOTIDE SEQUENCE [LARGE SCALE GENOMIC DNA]</scope>
    <source>
        <strain evidence="1 2">ISO32</strain>
        <plasmid evidence="1 2">pISO32_1</plasmid>
    </source>
</reference>
<geneLocation type="plasmid" evidence="1 2">
    <name>pISO32_1</name>
</geneLocation>
<gene>
    <name evidence="1" type="ORF">HCR_22930</name>
</gene>
<evidence type="ECO:0000313" key="2">
    <source>
        <dbReference type="Proteomes" id="UP001321445"/>
    </source>
</evidence>
<evidence type="ECO:0000313" key="1">
    <source>
        <dbReference type="EMBL" id="BDY13980.1"/>
    </source>
</evidence>